<keyword evidence="9" id="KW-0175">Coiled coil</keyword>
<gene>
    <name evidence="12" type="primary">rplI</name>
    <name evidence="12" type="ORF">AWC38_SpisGene25146</name>
</gene>
<dbReference type="HAMAP" id="MF_00503">
    <property type="entry name" value="Ribosomal_bL9"/>
    <property type="match status" value="1"/>
</dbReference>
<evidence type="ECO:0000256" key="3">
    <source>
        <dbReference type="ARBA" id="ARBA00022884"/>
    </source>
</evidence>
<dbReference type="OrthoDB" id="5555409at2759"/>
<dbReference type="Pfam" id="PF03948">
    <property type="entry name" value="Ribosomal_L9_C"/>
    <property type="match status" value="1"/>
</dbReference>
<evidence type="ECO:0000259" key="11">
    <source>
        <dbReference type="Pfam" id="PF03948"/>
    </source>
</evidence>
<feature type="coiled-coil region" evidence="9">
    <location>
        <begin position="23"/>
        <end position="57"/>
    </location>
</feature>
<keyword evidence="2" id="KW-0699">rRNA-binding</keyword>
<dbReference type="InterPro" id="IPR020594">
    <property type="entry name" value="Ribosomal_bL9_bac/chp"/>
</dbReference>
<dbReference type="InterPro" id="IPR036935">
    <property type="entry name" value="Ribosomal_bL9_N_sf"/>
</dbReference>
<comment type="caution">
    <text evidence="12">The sequence shown here is derived from an EMBL/GenBank/DDBJ whole genome shotgun (WGS) entry which is preliminary data.</text>
</comment>
<name>A0A2B4R4E0_STYPI</name>
<dbReference type="PANTHER" id="PTHR21368">
    <property type="entry name" value="50S RIBOSOMAL PROTEIN L9"/>
    <property type="match status" value="1"/>
</dbReference>
<feature type="domain" description="Ribosomal protein L9" evidence="10">
    <location>
        <begin position="2"/>
        <end position="31"/>
    </location>
</feature>
<dbReference type="GO" id="GO:0006412">
    <property type="term" value="P:translation"/>
    <property type="evidence" value="ECO:0007669"/>
    <property type="project" value="InterPro"/>
</dbReference>
<dbReference type="InterPro" id="IPR036791">
    <property type="entry name" value="Ribosomal_bL9_C_sf"/>
</dbReference>
<keyword evidence="4 12" id="KW-0689">Ribosomal protein</keyword>
<dbReference type="InterPro" id="IPR020069">
    <property type="entry name" value="Ribosomal_bL9_C"/>
</dbReference>
<keyword evidence="13" id="KW-1185">Reference proteome</keyword>
<accession>A0A2B4R4E0</accession>
<evidence type="ECO:0000256" key="5">
    <source>
        <dbReference type="ARBA" id="ARBA00023274"/>
    </source>
</evidence>
<proteinExistence type="inferred from homology"/>
<dbReference type="NCBIfam" id="TIGR00158">
    <property type="entry name" value="L9"/>
    <property type="match status" value="1"/>
</dbReference>
<dbReference type="GO" id="GO:0019843">
    <property type="term" value="F:rRNA binding"/>
    <property type="evidence" value="ECO:0007669"/>
    <property type="project" value="UniProtKB-KW"/>
</dbReference>
<dbReference type="GO" id="GO:0003735">
    <property type="term" value="F:structural constituent of ribosome"/>
    <property type="evidence" value="ECO:0007669"/>
    <property type="project" value="InterPro"/>
</dbReference>
<feature type="non-terminal residue" evidence="12">
    <location>
        <position position="170"/>
    </location>
</feature>
<feature type="domain" description="Large ribosomal subunit protein bL9 C-terminal" evidence="11">
    <location>
        <begin position="50"/>
        <end position="131"/>
    </location>
</feature>
<dbReference type="EMBL" id="LSMT01003081">
    <property type="protein sequence ID" value="PFX11247.1"/>
    <property type="molecule type" value="Genomic_DNA"/>
</dbReference>
<evidence type="ECO:0000313" key="12">
    <source>
        <dbReference type="EMBL" id="PFX11247.1"/>
    </source>
</evidence>
<dbReference type="InterPro" id="IPR000244">
    <property type="entry name" value="Ribosomal_bL9"/>
</dbReference>
<evidence type="ECO:0000256" key="6">
    <source>
        <dbReference type="ARBA" id="ARBA00035194"/>
    </source>
</evidence>
<sequence length="170" mass="18399">MGDVVTVKPGFARHFLLPKGKALRATKENLAFFEKQKKQYEADNLKLKTEAEALAKKMEGLKLVIIRHAGESGHLYGSVAARDITEAAEKAGFSIDRSQVVLDTPIKMLGIHNATITLHPEVDVDVCLNVAKSEEEAVLQEERGGALIAEGVAKTSEKVAPLEVVASKPE</sequence>
<dbReference type="STRING" id="50429.A0A2B4R4E0"/>
<dbReference type="GO" id="GO:1990904">
    <property type="term" value="C:ribonucleoprotein complex"/>
    <property type="evidence" value="ECO:0007669"/>
    <property type="project" value="UniProtKB-KW"/>
</dbReference>
<evidence type="ECO:0000256" key="1">
    <source>
        <dbReference type="ARBA" id="ARBA00010605"/>
    </source>
</evidence>
<dbReference type="GO" id="GO:0005840">
    <property type="term" value="C:ribosome"/>
    <property type="evidence" value="ECO:0007669"/>
    <property type="project" value="UniProtKB-KW"/>
</dbReference>
<dbReference type="AlphaFoldDB" id="A0A2B4R4E0"/>
<evidence type="ECO:0000256" key="7">
    <source>
        <dbReference type="ARBA" id="ARBA00035381"/>
    </source>
</evidence>
<organism evidence="12 13">
    <name type="scientific">Stylophora pistillata</name>
    <name type="common">Smooth cauliflower coral</name>
    <dbReference type="NCBI Taxonomy" id="50429"/>
    <lineage>
        <taxon>Eukaryota</taxon>
        <taxon>Metazoa</taxon>
        <taxon>Cnidaria</taxon>
        <taxon>Anthozoa</taxon>
        <taxon>Hexacorallia</taxon>
        <taxon>Scleractinia</taxon>
        <taxon>Astrocoeniina</taxon>
        <taxon>Pocilloporidae</taxon>
        <taxon>Stylophora</taxon>
    </lineage>
</organism>
<dbReference type="SUPFAM" id="SSF55653">
    <property type="entry name" value="Ribosomal protein L9 C-domain"/>
    <property type="match status" value="1"/>
</dbReference>
<evidence type="ECO:0000256" key="9">
    <source>
        <dbReference type="SAM" id="Coils"/>
    </source>
</evidence>
<evidence type="ECO:0000259" key="10">
    <source>
        <dbReference type="Pfam" id="PF01281"/>
    </source>
</evidence>
<protein>
    <recommendedName>
        <fullName evidence="6">Large ribosomal subunit protein bL9m</fullName>
    </recommendedName>
    <alternativeName>
        <fullName evidence="7">39S ribosomal protein L9, mitochondrial</fullName>
    </alternativeName>
    <alternativeName>
        <fullName evidence="8">50S ribosomal protein L9, chloroplastic</fullName>
    </alternativeName>
</protein>
<dbReference type="Gene3D" id="3.10.430.100">
    <property type="entry name" value="Ribosomal protein L9, C-terminal domain"/>
    <property type="match status" value="1"/>
</dbReference>
<dbReference type="InterPro" id="IPR009027">
    <property type="entry name" value="Ribosomal_bL9/RNase_H1_N"/>
</dbReference>
<dbReference type="InterPro" id="IPR020070">
    <property type="entry name" value="Ribosomal_bL9_N"/>
</dbReference>
<keyword evidence="3" id="KW-0694">RNA-binding</keyword>
<reference evidence="13" key="1">
    <citation type="journal article" date="2017" name="bioRxiv">
        <title>Comparative analysis of the genomes of Stylophora pistillata and Acropora digitifera provides evidence for extensive differences between species of corals.</title>
        <authorList>
            <person name="Voolstra C.R."/>
            <person name="Li Y."/>
            <person name="Liew Y.J."/>
            <person name="Baumgarten S."/>
            <person name="Zoccola D."/>
            <person name="Flot J.-F."/>
            <person name="Tambutte S."/>
            <person name="Allemand D."/>
            <person name="Aranda M."/>
        </authorList>
    </citation>
    <scope>NUCLEOTIDE SEQUENCE [LARGE SCALE GENOMIC DNA]</scope>
</reference>
<dbReference type="Proteomes" id="UP000225706">
    <property type="component" value="Unassembled WGS sequence"/>
</dbReference>
<keyword evidence="5" id="KW-0687">Ribonucleoprotein</keyword>
<evidence type="ECO:0000256" key="4">
    <source>
        <dbReference type="ARBA" id="ARBA00022980"/>
    </source>
</evidence>
<dbReference type="Gene3D" id="3.40.5.10">
    <property type="entry name" value="Ribosomal protein L9, N-terminal domain"/>
    <property type="match status" value="1"/>
</dbReference>
<comment type="similarity">
    <text evidence="1">Belongs to the bacterial ribosomal protein bL9 family.</text>
</comment>
<evidence type="ECO:0000256" key="8">
    <source>
        <dbReference type="ARBA" id="ARBA00035427"/>
    </source>
</evidence>
<evidence type="ECO:0000256" key="2">
    <source>
        <dbReference type="ARBA" id="ARBA00022730"/>
    </source>
</evidence>
<dbReference type="Pfam" id="PF01281">
    <property type="entry name" value="Ribosomal_L9_N"/>
    <property type="match status" value="1"/>
</dbReference>
<evidence type="ECO:0000313" key="13">
    <source>
        <dbReference type="Proteomes" id="UP000225706"/>
    </source>
</evidence>
<dbReference type="SUPFAM" id="SSF55658">
    <property type="entry name" value="L9 N-domain-like"/>
    <property type="match status" value="1"/>
</dbReference>